<reference evidence="2" key="1">
    <citation type="submission" date="2022-10" db="EMBL/GenBank/DDBJ databases">
        <title>Culturing micro-colonial fungi from biological soil crusts in the Mojave desert and describing Neophaeococcomyces mojavensis, and introducing the new genera and species Taxawa tesnikishii.</title>
        <authorList>
            <person name="Kurbessoian T."/>
            <person name="Stajich J.E."/>
        </authorList>
    </citation>
    <scope>NUCLEOTIDE SEQUENCE</scope>
    <source>
        <strain evidence="2">TK_35</strain>
    </source>
</reference>
<organism evidence="2">
    <name type="scientific">Knufia peltigerae</name>
    <dbReference type="NCBI Taxonomy" id="1002370"/>
    <lineage>
        <taxon>Eukaryota</taxon>
        <taxon>Fungi</taxon>
        <taxon>Dikarya</taxon>
        <taxon>Ascomycota</taxon>
        <taxon>Pezizomycotina</taxon>
        <taxon>Eurotiomycetes</taxon>
        <taxon>Chaetothyriomycetidae</taxon>
        <taxon>Chaetothyriales</taxon>
        <taxon>Trichomeriaceae</taxon>
        <taxon>Knufia</taxon>
    </lineage>
</organism>
<proteinExistence type="predicted"/>
<dbReference type="AlphaFoldDB" id="A0AA38XQH3"/>
<sequence length="418" mass="44562">MMMNDFQQLLQAAGEQAEPQRLLFVFARADLPESPTDDQRDRHDRREGGTLSPVLCVDKLPAEVPSFQALASESTTTGVEWDMVFVAAMDGRAGFAPTTDEATRPLRLMVNAINDGQIGRFAAFDRSGNVLGKPALGGWERQGTTQSVAPGPARRNASGFTVPRSLGTTRRFRRDVAFAPAAPLSPCPQPRQLSQIAWSRWTNAAASAATTRAEMACHRKRVAGRRTPVLFLSDYACQSASPCVAPAGNPSAGYGGRYVGALCPPAWDQPGVRTSYRPPPFCVAATDCLARSLAMNGSDLPHLHAYSDPANADDLAEAVPGADANSLIANLKRIGKGAAADGQPWPERHQLPGRCMALADADCALSGLRVVQEVLLAAERTRQNGEPEDYVGDRVMEGLMLACLALSAQAVGRLQVSG</sequence>
<evidence type="ECO:0000313" key="2">
    <source>
        <dbReference type="EMBL" id="KAJ9617617.1"/>
    </source>
</evidence>
<accession>A0AA38XQH3</accession>
<feature type="region of interest" description="Disordered" evidence="1">
    <location>
        <begin position="135"/>
        <end position="163"/>
    </location>
</feature>
<gene>
    <name evidence="2" type="ORF">H2204_013571</name>
</gene>
<name>A0AA38XQH3_9EURO</name>
<comment type="caution">
    <text evidence="2">The sequence shown here is derived from an EMBL/GenBank/DDBJ whole genome shotgun (WGS) entry which is preliminary data.</text>
</comment>
<dbReference type="EMBL" id="JAPDRN010000157">
    <property type="protein sequence ID" value="KAJ9617617.1"/>
    <property type="molecule type" value="Genomic_DNA"/>
</dbReference>
<protein>
    <submittedName>
        <fullName evidence="2">Uncharacterized protein</fullName>
    </submittedName>
</protein>
<evidence type="ECO:0000256" key="1">
    <source>
        <dbReference type="SAM" id="MobiDB-lite"/>
    </source>
</evidence>